<dbReference type="Proteomes" id="UP001154114">
    <property type="component" value="Chromosome 24"/>
</dbReference>
<keyword evidence="3" id="KW-1185">Reference proteome</keyword>
<dbReference type="AlphaFoldDB" id="A0A9N8L062"/>
<name>A0A9N8L062_CHRIL</name>
<reference evidence="2" key="1">
    <citation type="submission" date="2021-12" db="EMBL/GenBank/DDBJ databases">
        <authorList>
            <person name="King R."/>
        </authorList>
    </citation>
    <scope>NUCLEOTIDE SEQUENCE</scope>
</reference>
<protein>
    <submittedName>
        <fullName evidence="2">Uncharacterized protein</fullName>
    </submittedName>
</protein>
<dbReference type="EMBL" id="LR824027">
    <property type="protein sequence ID" value="CAD0205444.1"/>
    <property type="molecule type" value="Genomic_DNA"/>
</dbReference>
<sequence>MVSETVPQGGSAKGPVEGPCEGPSEGPCEGPCVPAPVEDDSLAGVIVTLDAVAEIGQETHQFCIYSVSPQHSSHHSSKPHSLRQYIQSQTQHMQRKTRQQAPWLQQHII</sequence>
<evidence type="ECO:0000313" key="2">
    <source>
        <dbReference type="EMBL" id="CAD0205444.1"/>
    </source>
</evidence>
<feature type="compositionally biased region" description="Polar residues" evidence="1">
    <location>
        <begin position="99"/>
        <end position="109"/>
    </location>
</feature>
<evidence type="ECO:0000313" key="3">
    <source>
        <dbReference type="Proteomes" id="UP001154114"/>
    </source>
</evidence>
<accession>A0A9N8L062</accession>
<proteinExistence type="predicted"/>
<gene>
    <name evidence="2" type="ORF">CINC_LOCUS7744</name>
</gene>
<feature type="region of interest" description="Disordered" evidence="1">
    <location>
        <begin position="1"/>
        <end position="34"/>
    </location>
</feature>
<feature type="compositionally biased region" description="Basic residues" evidence="1">
    <location>
        <begin position="72"/>
        <end position="81"/>
    </location>
</feature>
<organism evidence="2 3">
    <name type="scientific">Chrysodeixis includens</name>
    <name type="common">Soybean looper</name>
    <name type="synonym">Pseudoplusia includens</name>
    <dbReference type="NCBI Taxonomy" id="689277"/>
    <lineage>
        <taxon>Eukaryota</taxon>
        <taxon>Metazoa</taxon>
        <taxon>Ecdysozoa</taxon>
        <taxon>Arthropoda</taxon>
        <taxon>Hexapoda</taxon>
        <taxon>Insecta</taxon>
        <taxon>Pterygota</taxon>
        <taxon>Neoptera</taxon>
        <taxon>Endopterygota</taxon>
        <taxon>Lepidoptera</taxon>
        <taxon>Glossata</taxon>
        <taxon>Ditrysia</taxon>
        <taxon>Noctuoidea</taxon>
        <taxon>Noctuidae</taxon>
        <taxon>Plusiinae</taxon>
        <taxon>Chrysodeixis</taxon>
    </lineage>
</organism>
<evidence type="ECO:0000256" key="1">
    <source>
        <dbReference type="SAM" id="MobiDB-lite"/>
    </source>
</evidence>
<feature type="region of interest" description="Disordered" evidence="1">
    <location>
        <begin position="69"/>
        <end position="109"/>
    </location>
</feature>